<feature type="compositionally biased region" description="Polar residues" evidence="1">
    <location>
        <begin position="243"/>
        <end position="263"/>
    </location>
</feature>
<keyword evidence="2" id="KW-0732">Signal</keyword>
<evidence type="ECO:0000256" key="1">
    <source>
        <dbReference type="SAM" id="MobiDB-lite"/>
    </source>
</evidence>
<comment type="caution">
    <text evidence="3">The sequence shown here is derived from an EMBL/GenBank/DDBJ whole genome shotgun (WGS) entry which is preliminary data.</text>
</comment>
<proteinExistence type="predicted"/>
<dbReference type="AlphaFoldDB" id="A0A813YFY1"/>
<organism evidence="3 4">
    <name type="scientific">Adineta steineri</name>
    <dbReference type="NCBI Taxonomy" id="433720"/>
    <lineage>
        <taxon>Eukaryota</taxon>
        <taxon>Metazoa</taxon>
        <taxon>Spiralia</taxon>
        <taxon>Gnathifera</taxon>
        <taxon>Rotifera</taxon>
        <taxon>Eurotatoria</taxon>
        <taxon>Bdelloidea</taxon>
        <taxon>Adinetida</taxon>
        <taxon>Adinetidae</taxon>
        <taxon>Adineta</taxon>
    </lineage>
</organism>
<reference evidence="3" key="1">
    <citation type="submission" date="2021-02" db="EMBL/GenBank/DDBJ databases">
        <authorList>
            <person name="Nowell W R."/>
        </authorList>
    </citation>
    <scope>NUCLEOTIDE SEQUENCE</scope>
</reference>
<evidence type="ECO:0000256" key="2">
    <source>
        <dbReference type="SAM" id="SignalP"/>
    </source>
</evidence>
<sequence>MNAAIALIFFACVAGSMATEARHPIVDQLLAQGQLVMQSTVSMLQTQLMNMATQALGQLTGLIASIGGRVAFSIDTLLEQFKPLLAQAASGLLGQLMGSLTGLLGGRIFGDLQAMFTDFLGQISTPLLAIGQNLLNQGLSAVVGSLAGSRFLGDFMSQISSSMAAAVATAQGVISQTVSSLSGVLSGVLDASKPHLADLQNQMLGHAAALRFPFLDRCISSAGCSFVTSITSGAASCNISGATSPPASSEITSPVTGVGSSRIHSADPHL</sequence>
<feature type="region of interest" description="Disordered" evidence="1">
    <location>
        <begin position="243"/>
        <end position="270"/>
    </location>
</feature>
<feature type="chain" id="PRO_5032656223" evidence="2">
    <location>
        <begin position="19"/>
        <end position="270"/>
    </location>
</feature>
<name>A0A813YFY1_9BILA</name>
<evidence type="ECO:0000313" key="4">
    <source>
        <dbReference type="Proteomes" id="UP000663891"/>
    </source>
</evidence>
<feature type="signal peptide" evidence="2">
    <location>
        <begin position="1"/>
        <end position="18"/>
    </location>
</feature>
<dbReference type="EMBL" id="CAJNON010000056">
    <property type="protein sequence ID" value="CAF0883777.1"/>
    <property type="molecule type" value="Genomic_DNA"/>
</dbReference>
<dbReference type="Proteomes" id="UP000663891">
    <property type="component" value="Unassembled WGS sequence"/>
</dbReference>
<gene>
    <name evidence="3" type="ORF">VCS650_LOCUS8392</name>
</gene>
<evidence type="ECO:0000313" key="3">
    <source>
        <dbReference type="EMBL" id="CAF0883777.1"/>
    </source>
</evidence>
<protein>
    <submittedName>
        <fullName evidence="3">Uncharacterized protein</fullName>
    </submittedName>
</protein>
<accession>A0A813YFY1</accession>
<dbReference type="OrthoDB" id="10068065at2759"/>